<dbReference type="PANTHER" id="PTHR12558">
    <property type="entry name" value="CELL DIVISION CYCLE 16,23,27"/>
    <property type="match status" value="1"/>
</dbReference>
<comment type="caution">
    <text evidence="3">The sequence shown here is derived from an EMBL/GenBank/DDBJ whole genome shotgun (WGS) entry which is preliminary data.</text>
</comment>
<keyword evidence="1" id="KW-0802">TPR repeat</keyword>
<organism evidence="3 4">
    <name type="scientific">Povalibacter uvarum</name>
    <dbReference type="NCBI Taxonomy" id="732238"/>
    <lineage>
        <taxon>Bacteria</taxon>
        <taxon>Pseudomonadati</taxon>
        <taxon>Pseudomonadota</taxon>
        <taxon>Gammaproteobacteria</taxon>
        <taxon>Steroidobacterales</taxon>
        <taxon>Steroidobacteraceae</taxon>
        <taxon>Povalibacter</taxon>
    </lineage>
</organism>
<dbReference type="Pfam" id="PF14559">
    <property type="entry name" value="TPR_19"/>
    <property type="match status" value="1"/>
</dbReference>
<dbReference type="SMART" id="SM00028">
    <property type="entry name" value="TPR"/>
    <property type="match status" value="3"/>
</dbReference>
<proteinExistence type="predicted"/>
<evidence type="ECO:0000256" key="2">
    <source>
        <dbReference type="SAM" id="SignalP"/>
    </source>
</evidence>
<name>A0A841HXM6_9GAMM</name>
<feature type="signal peptide" evidence="2">
    <location>
        <begin position="1"/>
        <end position="15"/>
    </location>
</feature>
<dbReference type="Gene3D" id="1.25.40.10">
    <property type="entry name" value="Tetratricopeptide repeat domain"/>
    <property type="match status" value="1"/>
</dbReference>
<feature type="repeat" description="TPR" evidence="1">
    <location>
        <begin position="33"/>
        <end position="66"/>
    </location>
</feature>
<feature type="repeat" description="TPR" evidence="1">
    <location>
        <begin position="137"/>
        <end position="170"/>
    </location>
</feature>
<dbReference type="AlphaFoldDB" id="A0A841HXM6"/>
<dbReference type="NCBIfam" id="TIGR02521">
    <property type="entry name" value="type_IV_pilW"/>
    <property type="match status" value="1"/>
</dbReference>
<sequence>MIRKALIALASMVLAACMTTDNNLSKPQPEKASDINLELGIDYFRKGNLAAAKEKIDRAVEQNPRNAKAQAASGLLYDRLNEPKRSEAHFDKAVSLDGNNPEILNNYAVILCKRGKHAKGEKLFVQAASNPLYKTPEVAYLNAGNCARSAGDLANAEAHFRKALALKPRFSEALYQMADLEFQNKSYMSARGFIERYLVAGRSTPSSLWLAVRIEQQLGNTAEASKYSQRLKLEYPQAAETKQLIESERHSG</sequence>
<accession>A0A841HXM6</accession>
<dbReference type="EMBL" id="JACHHZ010000008">
    <property type="protein sequence ID" value="MBB6096545.1"/>
    <property type="molecule type" value="Genomic_DNA"/>
</dbReference>
<feature type="chain" id="PRO_5032328364" evidence="2">
    <location>
        <begin position="16"/>
        <end position="252"/>
    </location>
</feature>
<evidence type="ECO:0000256" key="1">
    <source>
        <dbReference type="PROSITE-ProRule" id="PRU00339"/>
    </source>
</evidence>
<dbReference type="PROSITE" id="PS51257">
    <property type="entry name" value="PROKAR_LIPOPROTEIN"/>
    <property type="match status" value="1"/>
</dbReference>
<keyword evidence="2" id="KW-0732">Signal</keyword>
<gene>
    <name evidence="3" type="ORF">HNQ60_005467</name>
</gene>
<dbReference type="RefSeq" id="WP_184335932.1">
    <property type="nucleotide sequence ID" value="NZ_JACHHZ010000008.1"/>
</dbReference>
<protein>
    <submittedName>
        <fullName evidence="3">Type IV pilus assembly protein PilF</fullName>
    </submittedName>
</protein>
<dbReference type="InterPro" id="IPR019734">
    <property type="entry name" value="TPR_rpt"/>
</dbReference>
<dbReference type="PANTHER" id="PTHR12558:SF13">
    <property type="entry name" value="CELL DIVISION CYCLE PROTEIN 27 HOMOLOG"/>
    <property type="match status" value="1"/>
</dbReference>
<evidence type="ECO:0000313" key="3">
    <source>
        <dbReference type="EMBL" id="MBB6096545.1"/>
    </source>
</evidence>
<keyword evidence="4" id="KW-1185">Reference proteome</keyword>
<evidence type="ECO:0000313" key="4">
    <source>
        <dbReference type="Proteomes" id="UP000588068"/>
    </source>
</evidence>
<reference evidence="3 4" key="1">
    <citation type="submission" date="2020-08" db="EMBL/GenBank/DDBJ databases">
        <title>Genomic Encyclopedia of Type Strains, Phase IV (KMG-IV): sequencing the most valuable type-strain genomes for metagenomic binning, comparative biology and taxonomic classification.</title>
        <authorList>
            <person name="Goeker M."/>
        </authorList>
    </citation>
    <scope>NUCLEOTIDE SEQUENCE [LARGE SCALE GENOMIC DNA]</scope>
    <source>
        <strain evidence="3 4">DSM 26723</strain>
    </source>
</reference>
<dbReference type="Proteomes" id="UP000588068">
    <property type="component" value="Unassembled WGS sequence"/>
</dbReference>
<dbReference type="SUPFAM" id="SSF48452">
    <property type="entry name" value="TPR-like"/>
    <property type="match status" value="1"/>
</dbReference>
<dbReference type="InterPro" id="IPR011990">
    <property type="entry name" value="TPR-like_helical_dom_sf"/>
</dbReference>
<dbReference type="InterPro" id="IPR013360">
    <property type="entry name" value="Pilus_4_PilW"/>
</dbReference>
<dbReference type="PROSITE" id="PS50005">
    <property type="entry name" value="TPR"/>
    <property type="match status" value="2"/>
</dbReference>
<dbReference type="Pfam" id="PF13432">
    <property type="entry name" value="TPR_16"/>
    <property type="match status" value="1"/>
</dbReference>